<feature type="domain" description="RING-type" evidence="5">
    <location>
        <begin position="531"/>
        <end position="574"/>
    </location>
</feature>
<evidence type="ECO:0000313" key="9">
    <source>
        <dbReference type="EMBL" id="CAF3717003.1"/>
    </source>
</evidence>
<dbReference type="Gene3D" id="3.30.40.10">
    <property type="entry name" value="Zinc/RING finger domain, C3HC4 (zinc finger)"/>
    <property type="match status" value="1"/>
</dbReference>
<evidence type="ECO:0000313" key="6">
    <source>
        <dbReference type="EMBL" id="CAF0788534.1"/>
    </source>
</evidence>
<dbReference type="Proteomes" id="UP000663891">
    <property type="component" value="Unassembled WGS sequence"/>
</dbReference>
<evidence type="ECO:0000313" key="8">
    <source>
        <dbReference type="EMBL" id="CAF3516039.1"/>
    </source>
</evidence>
<dbReference type="OrthoDB" id="21204at2759"/>
<dbReference type="GO" id="GO:0008270">
    <property type="term" value="F:zinc ion binding"/>
    <property type="evidence" value="ECO:0007669"/>
    <property type="project" value="UniProtKB-KW"/>
</dbReference>
<evidence type="ECO:0000256" key="3">
    <source>
        <dbReference type="PROSITE-ProRule" id="PRU00175"/>
    </source>
</evidence>
<dbReference type="EMBL" id="CAJNON010000057">
    <property type="protein sequence ID" value="CAF0887609.1"/>
    <property type="molecule type" value="Genomic_DNA"/>
</dbReference>
<dbReference type="AlphaFoldDB" id="A0A813RY81"/>
<reference evidence="6" key="1">
    <citation type="submission" date="2021-02" db="EMBL/GenBank/DDBJ databases">
        <authorList>
            <person name="Nowell W R."/>
        </authorList>
    </citation>
    <scope>NUCLEOTIDE SEQUENCE</scope>
</reference>
<keyword evidence="2" id="KW-0862">Zinc</keyword>
<dbReference type="Proteomes" id="UP000663868">
    <property type="component" value="Unassembled WGS sequence"/>
</dbReference>
<dbReference type="Proteomes" id="UP000663860">
    <property type="component" value="Unassembled WGS sequence"/>
</dbReference>
<evidence type="ECO:0000256" key="1">
    <source>
        <dbReference type="ARBA" id="ARBA00022771"/>
    </source>
</evidence>
<evidence type="ECO:0000256" key="2">
    <source>
        <dbReference type="ARBA" id="ARBA00022833"/>
    </source>
</evidence>
<organism evidence="6 10">
    <name type="scientific">Adineta steineri</name>
    <dbReference type="NCBI Taxonomy" id="433720"/>
    <lineage>
        <taxon>Eukaryota</taxon>
        <taxon>Metazoa</taxon>
        <taxon>Spiralia</taxon>
        <taxon>Gnathifera</taxon>
        <taxon>Rotifera</taxon>
        <taxon>Eurotatoria</taxon>
        <taxon>Bdelloidea</taxon>
        <taxon>Adinetida</taxon>
        <taxon>Adinetidae</taxon>
        <taxon>Adineta</taxon>
    </lineage>
</organism>
<dbReference type="Proteomes" id="UP000663881">
    <property type="component" value="Unassembled WGS sequence"/>
</dbReference>
<feature type="transmembrane region" description="Helical" evidence="4">
    <location>
        <begin position="270"/>
        <end position="294"/>
    </location>
</feature>
<keyword evidence="4" id="KW-0812">Transmembrane</keyword>
<accession>A0A813RY81</accession>
<comment type="caution">
    <text evidence="6">The sequence shown here is derived from an EMBL/GenBank/DDBJ whole genome shotgun (WGS) entry which is preliminary data.</text>
</comment>
<keyword evidence="1 3" id="KW-0863">Zinc-finger</keyword>
<keyword evidence="1 3" id="KW-0479">Metal-binding</keyword>
<dbReference type="InterPro" id="IPR001841">
    <property type="entry name" value="Znf_RING"/>
</dbReference>
<protein>
    <recommendedName>
        <fullName evidence="5">RING-type domain-containing protein</fullName>
    </recommendedName>
</protein>
<dbReference type="SUPFAM" id="SSF57850">
    <property type="entry name" value="RING/U-box"/>
    <property type="match status" value="1"/>
</dbReference>
<keyword evidence="4" id="KW-1133">Transmembrane helix</keyword>
<evidence type="ECO:0000313" key="7">
    <source>
        <dbReference type="EMBL" id="CAF0887609.1"/>
    </source>
</evidence>
<dbReference type="EMBL" id="CAJOBB010000022">
    <property type="protein sequence ID" value="CAF3516039.1"/>
    <property type="molecule type" value="Genomic_DNA"/>
</dbReference>
<name>A0A813RY81_9BILA</name>
<gene>
    <name evidence="6" type="ORF">IZO911_LOCUS6265</name>
    <name evidence="8" type="ORF">KXQ929_LOCUS883</name>
    <name evidence="9" type="ORF">OKA104_LOCUS13593</name>
    <name evidence="7" type="ORF">VCS650_LOCUS8596</name>
</gene>
<evidence type="ECO:0000259" key="5">
    <source>
        <dbReference type="PROSITE" id="PS50089"/>
    </source>
</evidence>
<dbReference type="EMBL" id="CAJNOE010000038">
    <property type="protein sequence ID" value="CAF0788534.1"/>
    <property type="molecule type" value="Genomic_DNA"/>
</dbReference>
<evidence type="ECO:0000313" key="10">
    <source>
        <dbReference type="Proteomes" id="UP000663860"/>
    </source>
</evidence>
<proteinExistence type="predicted"/>
<evidence type="ECO:0000256" key="4">
    <source>
        <dbReference type="SAM" id="Phobius"/>
    </source>
</evidence>
<keyword evidence="4" id="KW-0472">Membrane</keyword>
<dbReference type="InterPro" id="IPR013083">
    <property type="entry name" value="Znf_RING/FYVE/PHD"/>
</dbReference>
<dbReference type="Pfam" id="PF13639">
    <property type="entry name" value="zf-RING_2"/>
    <property type="match status" value="1"/>
</dbReference>
<sequence>MASTTQESLYLHSFRNRRVYSKSDYPITYLLRHRNIHHRMLKLPIYIKHFSNAYTFLFWAVVGIFFLGLHVQVYNAVYGPLRFNQKQSVEYVSRYKNDQSFLSRFERSEYIQVELNKDNIQNSTSTYDTIGRFSNPLTRDNHIATYKKIKHPSIYVKLPASSQKYFRVHHPVHFQLYLIQKLQCIVRNLPLNSPYTYRTWTEKSEYIQYINKEYAKNSTQFNKAVLTKCGVLIGYLYRSQHERAFTGRDEHTFTSDDITLSMTDTYCSSYLLLFCGLIFICLFPKSLINFILYLSNTVKFKYFQSLLTGPLSLDLFPDVIKELWLLDVNGSPHEQLLQLERFIKESSYKYDKNLVIVRNDYDESFVVILEMNENEELDLNDISSPFIVCPVTDIREITNADGIGYDENFPWIPWPVTATDDHVYAKWLRIRVMTIRHVYNRRHVPLDPFARQRRSRVNITTTHNRHLSALIREENNHRFQIEQQSTADNMNNQSMTSISSATARFIARFRLRHERNQKFVNMDMQNEQNQCAICLKYLEIDEIYARWRCPGAHLFHYKCMRESLRARNTCPYCRHEYEGAPTRS</sequence>
<feature type="transmembrane region" description="Helical" evidence="4">
    <location>
        <begin position="56"/>
        <end position="77"/>
    </location>
</feature>
<dbReference type="PROSITE" id="PS50089">
    <property type="entry name" value="ZF_RING_2"/>
    <property type="match status" value="1"/>
</dbReference>
<dbReference type="EMBL" id="CAJOAY010000691">
    <property type="protein sequence ID" value="CAF3717003.1"/>
    <property type="molecule type" value="Genomic_DNA"/>
</dbReference>